<keyword evidence="3" id="KW-1185">Reference proteome</keyword>
<protein>
    <recommendedName>
        <fullName evidence="4">Tetratricopeptide repeat protein</fullName>
    </recommendedName>
</protein>
<organism evidence="2 3">
    <name type="scientific">Polyangium mundeleinium</name>
    <dbReference type="NCBI Taxonomy" id="2995306"/>
    <lineage>
        <taxon>Bacteria</taxon>
        <taxon>Pseudomonadati</taxon>
        <taxon>Myxococcota</taxon>
        <taxon>Polyangia</taxon>
        <taxon>Polyangiales</taxon>
        <taxon>Polyangiaceae</taxon>
        <taxon>Polyangium</taxon>
    </lineage>
</organism>
<gene>
    <name evidence="2" type="ORF">POL67_25280</name>
</gene>
<accession>A0ABT5EV61</accession>
<dbReference type="InterPro" id="IPR011990">
    <property type="entry name" value="TPR-like_helical_dom_sf"/>
</dbReference>
<evidence type="ECO:0000313" key="3">
    <source>
        <dbReference type="Proteomes" id="UP001221411"/>
    </source>
</evidence>
<comment type="caution">
    <text evidence="2">The sequence shown here is derived from an EMBL/GenBank/DDBJ whole genome shotgun (WGS) entry which is preliminary data.</text>
</comment>
<reference evidence="2 3" key="1">
    <citation type="submission" date="2022-11" db="EMBL/GenBank/DDBJ databases">
        <title>Minimal conservation of predation-associated metabolite biosynthetic gene clusters underscores biosynthetic potential of Myxococcota including descriptions for ten novel species: Archangium lansinium sp. nov., Myxococcus landrumus sp. nov., Nannocystis bai.</title>
        <authorList>
            <person name="Ahearne A."/>
            <person name="Stevens C."/>
            <person name="Dowd S."/>
        </authorList>
    </citation>
    <scope>NUCLEOTIDE SEQUENCE [LARGE SCALE GENOMIC DNA]</scope>
    <source>
        <strain evidence="2 3">RJM3</strain>
    </source>
</reference>
<dbReference type="RefSeq" id="WP_271921457.1">
    <property type="nucleotide sequence ID" value="NZ_JAQNDO010000001.1"/>
</dbReference>
<dbReference type="Gene3D" id="1.25.40.10">
    <property type="entry name" value="Tetratricopeptide repeat domain"/>
    <property type="match status" value="1"/>
</dbReference>
<dbReference type="EMBL" id="JAQNDO010000001">
    <property type="protein sequence ID" value="MDC0744670.1"/>
    <property type="molecule type" value="Genomic_DNA"/>
</dbReference>
<evidence type="ECO:0000313" key="2">
    <source>
        <dbReference type="EMBL" id="MDC0744670.1"/>
    </source>
</evidence>
<dbReference type="SUPFAM" id="SSF48452">
    <property type="entry name" value="TPR-like"/>
    <property type="match status" value="1"/>
</dbReference>
<evidence type="ECO:0000256" key="1">
    <source>
        <dbReference type="SAM" id="MobiDB-lite"/>
    </source>
</evidence>
<proteinExistence type="predicted"/>
<feature type="region of interest" description="Disordered" evidence="1">
    <location>
        <begin position="216"/>
        <end position="241"/>
    </location>
</feature>
<dbReference type="Proteomes" id="UP001221411">
    <property type="component" value="Unassembled WGS sequence"/>
</dbReference>
<sequence length="241" mass="27162">MQPPSEITPLCTLCHKHRAIQRYTRGGFDEMLCASCLDRMAVQDASEDQLLHRLDLARRGQYDEALACLDAIWEANRHRDHTGWLARSVASERAHILYEAGRYEEALQACEAWALLGFENVTDRWFVGSTKASILQAIGRHREALEAFEEAFSHQDSRYASGIPYYLPRLVELSEKVGQPVDEKWRRVAEAGAEDFAVELPVRDSLGESMRALAAMTQGMPSKREREWKARQSGGDGGDAP</sequence>
<name>A0ABT5EV61_9BACT</name>
<evidence type="ECO:0008006" key="4">
    <source>
        <dbReference type="Google" id="ProtNLM"/>
    </source>
</evidence>